<keyword evidence="4 6" id="KW-1133">Transmembrane helix</keyword>
<keyword evidence="5 6" id="KW-0472">Membrane</keyword>
<comment type="subcellular location">
    <subcellularLocation>
        <location evidence="1">Membrane</location>
        <topology evidence="1">Multi-pass membrane protein</topology>
    </subcellularLocation>
</comment>
<evidence type="ECO:0000313" key="7">
    <source>
        <dbReference type="EMBL" id="UVW35803.1"/>
    </source>
</evidence>
<feature type="transmembrane region" description="Helical" evidence="6">
    <location>
        <begin position="287"/>
        <end position="310"/>
    </location>
</feature>
<feature type="transmembrane region" description="Helical" evidence="6">
    <location>
        <begin position="255"/>
        <end position="275"/>
    </location>
</feature>
<evidence type="ECO:0000313" key="8">
    <source>
        <dbReference type="Proteomes" id="UP001059934"/>
    </source>
</evidence>
<dbReference type="EMBL" id="CP103416">
    <property type="protein sequence ID" value="UVW35803.1"/>
    <property type="molecule type" value="Genomic_DNA"/>
</dbReference>
<protein>
    <submittedName>
        <fullName evidence="7">AI-2E family transporter</fullName>
    </submittedName>
</protein>
<evidence type="ECO:0000256" key="1">
    <source>
        <dbReference type="ARBA" id="ARBA00004141"/>
    </source>
</evidence>
<evidence type="ECO:0000256" key="6">
    <source>
        <dbReference type="SAM" id="Phobius"/>
    </source>
</evidence>
<feature type="transmembrane region" description="Helical" evidence="6">
    <location>
        <begin position="7"/>
        <end position="25"/>
    </location>
</feature>
<feature type="transmembrane region" description="Helical" evidence="6">
    <location>
        <begin position="31"/>
        <end position="52"/>
    </location>
</feature>
<dbReference type="InterPro" id="IPR002549">
    <property type="entry name" value="AI-2E-like"/>
</dbReference>
<feature type="transmembrane region" description="Helical" evidence="6">
    <location>
        <begin position="194"/>
        <end position="215"/>
    </location>
</feature>
<evidence type="ECO:0000256" key="2">
    <source>
        <dbReference type="ARBA" id="ARBA00009773"/>
    </source>
</evidence>
<accession>A0ABY5TTZ7</accession>
<evidence type="ECO:0000256" key="4">
    <source>
        <dbReference type="ARBA" id="ARBA00022989"/>
    </source>
</evidence>
<feature type="transmembrane region" description="Helical" evidence="6">
    <location>
        <begin position="139"/>
        <end position="161"/>
    </location>
</feature>
<gene>
    <name evidence="7" type="ORF">NYF23_04110</name>
</gene>
<keyword evidence="8" id="KW-1185">Reference proteome</keyword>
<keyword evidence="3 6" id="KW-0812">Transmembrane</keyword>
<feature type="transmembrane region" description="Helical" evidence="6">
    <location>
        <begin position="221"/>
        <end position="248"/>
    </location>
</feature>
<organism evidence="7 8">
    <name type="scientific">SAR92 clade bacterium H455</name>
    <dbReference type="NCBI Taxonomy" id="2974818"/>
    <lineage>
        <taxon>Bacteria</taxon>
        <taxon>Pseudomonadati</taxon>
        <taxon>Pseudomonadota</taxon>
        <taxon>Gammaproteobacteria</taxon>
        <taxon>Cellvibrionales</taxon>
        <taxon>Porticoccaceae</taxon>
        <taxon>SAR92 clade</taxon>
    </lineage>
</organism>
<feature type="transmembrane region" description="Helical" evidence="6">
    <location>
        <begin position="59"/>
        <end position="81"/>
    </location>
</feature>
<reference evidence="7" key="1">
    <citation type="submission" date="2022-08" db="EMBL/GenBank/DDBJ databases">
        <title>Catabolic pathway analysis in culturable SAR92 clade bacteria reveals their overlooked roles in DMSP degradation in coastal seas.</title>
        <authorList>
            <person name="He X."/>
            <person name="Zhang X."/>
            <person name="Zhang Y."/>
        </authorList>
    </citation>
    <scope>NUCLEOTIDE SEQUENCE</scope>
    <source>
        <strain evidence="7">H455</strain>
    </source>
</reference>
<dbReference type="Pfam" id="PF01594">
    <property type="entry name" value="AI-2E_transport"/>
    <property type="match status" value="1"/>
</dbReference>
<evidence type="ECO:0000256" key="3">
    <source>
        <dbReference type="ARBA" id="ARBA00022692"/>
    </source>
</evidence>
<sequence>MIDKTSPIARFLVVAAAFVVVVTGLKMAGELLVPFLLAVFIAMIVSPLLSWLKHRNIPSAIAILMIVVLIMLVGLLLTAVIGSSVENFRQDIPLYTEKLSALSVSMQSWLSQRGIDIDPQQWQESFDPSVVMSFAGSTLASFGSVMTNAVMILLTVIFILTENVGFGEKLRLARGKDVSEEWLNRFSESVHSYLAIKTGISLITGLLIFIWLTILGVDYPVLWALLAFLLNFVPTVGSFIAAVPAVLLATVQLGVFSAGLTLAGFVVVNLVMGNAVEPRWMGKGLNLSPLVVFVSLVLWGWVLGPVGMLLSIPLTIMIKIALENQEETRWIGVLLGSGTVSELDEPTDEVGLLSDDQGAS</sequence>
<dbReference type="PANTHER" id="PTHR21716">
    <property type="entry name" value="TRANSMEMBRANE PROTEIN"/>
    <property type="match status" value="1"/>
</dbReference>
<evidence type="ECO:0000256" key="5">
    <source>
        <dbReference type="ARBA" id="ARBA00023136"/>
    </source>
</evidence>
<comment type="similarity">
    <text evidence="2">Belongs to the autoinducer-2 exporter (AI-2E) (TC 2.A.86) family.</text>
</comment>
<dbReference type="PANTHER" id="PTHR21716:SF64">
    <property type="entry name" value="AI-2 TRANSPORT PROTEIN TQSA"/>
    <property type="match status" value="1"/>
</dbReference>
<name>A0ABY5TTZ7_9GAMM</name>
<dbReference type="Proteomes" id="UP001059934">
    <property type="component" value="Chromosome"/>
</dbReference>
<proteinExistence type="inferred from homology"/>